<dbReference type="InterPro" id="IPR001849">
    <property type="entry name" value="PH_domain"/>
</dbReference>
<dbReference type="Proteomes" id="UP000033483">
    <property type="component" value="Unassembled WGS sequence"/>
</dbReference>
<feature type="region of interest" description="Disordered" evidence="3">
    <location>
        <begin position="395"/>
        <end position="523"/>
    </location>
</feature>
<feature type="region of interest" description="Disordered" evidence="3">
    <location>
        <begin position="986"/>
        <end position="1106"/>
    </location>
</feature>
<evidence type="ECO:0000256" key="3">
    <source>
        <dbReference type="SAM" id="MobiDB-lite"/>
    </source>
</evidence>
<feature type="compositionally biased region" description="Low complexity" evidence="3">
    <location>
        <begin position="917"/>
        <end position="931"/>
    </location>
</feature>
<feature type="compositionally biased region" description="Acidic residues" evidence="3">
    <location>
        <begin position="94"/>
        <end position="106"/>
    </location>
</feature>
<dbReference type="FunFam" id="2.30.29.30:FF:000452">
    <property type="entry name" value="Rho GTPase activator (Bem3)"/>
    <property type="match status" value="1"/>
</dbReference>
<dbReference type="InterPro" id="IPR008936">
    <property type="entry name" value="Rho_GTPase_activation_prot"/>
</dbReference>
<feature type="coiled-coil region" evidence="2">
    <location>
        <begin position="274"/>
        <end position="301"/>
    </location>
</feature>
<evidence type="ECO:0000259" key="4">
    <source>
        <dbReference type="PROSITE" id="PS50003"/>
    </source>
</evidence>
<accession>A0A0F4ZMD3</accession>
<gene>
    <name evidence="6" type="ORF">TD95_004989</name>
</gene>
<protein>
    <recommendedName>
        <fullName evidence="8">Rho-GAP domain-containing protein</fullName>
    </recommendedName>
</protein>
<dbReference type="SMART" id="SM00233">
    <property type="entry name" value="PH"/>
    <property type="match status" value="1"/>
</dbReference>
<dbReference type="SUPFAM" id="SSF50729">
    <property type="entry name" value="PH domain-like"/>
    <property type="match status" value="1"/>
</dbReference>
<feature type="region of interest" description="Disordered" evidence="3">
    <location>
        <begin position="553"/>
        <end position="590"/>
    </location>
</feature>
<dbReference type="EMBL" id="LAEV01000138">
    <property type="protein sequence ID" value="KKA31013.1"/>
    <property type="molecule type" value="Genomic_DNA"/>
</dbReference>
<evidence type="ECO:0000256" key="2">
    <source>
        <dbReference type="SAM" id="Coils"/>
    </source>
</evidence>
<proteinExistence type="predicted"/>
<feature type="region of interest" description="Disordered" evidence="3">
    <location>
        <begin position="326"/>
        <end position="368"/>
    </location>
</feature>
<feature type="region of interest" description="Disordered" evidence="3">
    <location>
        <begin position="656"/>
        <end position="686"/>
    </location>
</feature>
<dbReference type="Gene3D" id="1.10.555.10">
    <property type="entry name" value="Rho GTPase activation protein"/>
    <property type="match status" value="1"/>
</dbReference>
<feature type="compositionally biased region" description="Low complexity" evidence="3">
    <location>
        <begin position="76"/>
        <end position="85"/>
    </location>
</feature>
<feature type="compositionally biased region" description="Basic and acidic residues" evidence="3">
    <location>
        <begin position="395"/>
        <end position="411"/>
    </location>
</feature>
<feature type="compositionally biased region" description="Pro residues" evidence="3">
    <location>
        <begin position="462"/>
        <end position="472"/>
    </location>
</feature>
<sequence length="1523" mass="164371">MPDTSKISRPIPSPLHTSITASNSPSAKHDNRPATEPLQAHSPSATATSSSPTFALGPPAVPDAFTATRAVSGPTSAASNALNNAILPSISAVGEDEEGDEEEEEREPAHPPQSPTEKQHYTDGIVESAFYSDSSLDISPDRSQSLRPIPPAVSLNDHSPSRSASGIPLTPSITGLPPSPMPASAVATSQAVREARATNPMRQSSMDSVLSAISAKAKPGSTELSPGRSSDIESLINTAGSAEAVIRYLLKDKHSQSQQNAQLWRLVDKQRAMILGLNKDLERALKDKERYRKKLKDVLATQNVGSVDVSNTLDTLADNHSVIAHDNVPDSPSLDSDAAMRNSPVGLAPYPITPPADQGTGPTSAVGELLDPEKAMPKPEEHAYDKFNVDAEELEAQRKRQQEQESNELHIKIGIPSSRTLPSPTTSRPPAPPPSQPPPAPPSMARGSNARPQATQDLEQFPSPPRKAPPPALNLSRKNTLDDKETDTEYEVILDVKDGDKGSSISSDKRGRRRTREEDDYMRSKIAIKEMEARSQSKKTKEEEGELAKLNSVIDGTPLPEPAAATANVISPSFGQNRANAPPPLMETMKPQQNSQNLMTYELMAPLRSPGLPISPRPGAQNSSMPMNGGPTAAPLSPRQPRQVIPMPSNMSIQGGISTDPAPSPMAPVKRSATAESGRGTDSPTERRHIFKGFQTEDHPDLLLTPNSLISVMVRVASSRMKPSRASLMSLTQLEEDPVFTLAVVSRNDGGELWRVEKDIISLSKLDQRLKAYPQFTARTPDRALFSGHSPAKLDARRVALEHYWDDVLKTSFDRDTAMELCKYLSANTLPPNFDEAWQPPASSNKAGQKPTDTGGRPSRSGYLTKKGKNFGGWKARYFVLGGGPTLKYYETPGGAHLGTIKLQHAQIGKQASHNDAQASGAPPTAGAAAATTEDFDNQYRHAFLIMEPKKKDSTTFFKHVLCAENDEERDQWVSALIQWIDYRDPDSDAKHSERPMTSGAGSNETNNNNSSSSSSSSSKSKKRHQTKGSSAHAKGSSSSSQQNSGSGSHLGDSDALIGVSYDSTKQGHVPARENNRNTMIGLPQNPRDNDPQAKENVPAISGPQNGQVIADATTWGSRLSQMPTGTATSGSGANGMLSLEEKKQRKRSFFGFGPKARSSSEGQDTLFDNPAPYTGPVRQVFGAQLSDAVRYNRPTDVNVPLPCVVYRCIQYLDSQNAVNEEGIFRLSGSNVVIKALKERFNSEGDINLVTDSVYYDIHAVASLLKLYLRELPTTILTREMHLEFMTAMEIPNMGEKCAVLGELVSRLPQANATLLKYLIAFLIKIINNSAVNKMTVRNVGIVFSPTLNIPAPVFALFLQNYEAIFEIEPENYELPMTLMSEDSAASSVASRPSFDPIPPRPATSSGASASPHRQRLMEQAARNSPTPPLLQDLNSVRGAATPTPPPGGMNFSMPQAYEPKGHGYGHGHGHGYGHAENGSVGSGSEMAMLGVPQEGGNSRRRESAIYGFGGPQQSRLREETRF</sequence>
<dbReference type="GO" id="GO:0005096">
    <property type="term" value="F:GTPase activator activity"/>
    <property type="evidence" value="ECO:0007669"/>
    <property type="project" value="UniProtKB-KW"/>
</dbReference>
<feature type="compositionally biased region" description="Polar residues" evidence="3">
    <location>
        <begin position="15"/>
        <end position="26"/>
    </location>
</feature>
<dbReference type="PROSITE" id="PS50003">
    <property type="entry name" value="PH_DOMAIN"/>
    <property type="match status" value="1"/>
</dbReference>
<evidence type="ECO:0008006" key="8">
    <source>
        <dbReference type="Google" id="ProtNLM"/>
    </source>
</evidence>
<evidence type="ECO:0000256" key="1">
    <source>
        <dbReference type="ARBA" id="ARBA00022468"/>
    </source>
</evidence>
<evidence type="ECO:0000313" key="6">
    <source>
        <dbReference type="EMBL" id="KKA31013.1"/>
    </source>
</evidence>
<feature type="region of interest" description="Disordered" evidence="3">
    <location>
        <begin position="1"/>
        <end position="210"/>
    </location>
</feature>
<feature type="region of interest" description="Disordered" evidence="3">
    <location>
        <begin position="1388"/>
        <end position="1447"/>
    </location>
</feature>
<feature type="compositionally biased region" description="Low complexity" evidence="3">
    <location>
        <begin position="1007"/>
        <end position="1019"/>
    </location>
</feature>
<feature type="region of interest" description="Disordered" evidence="3">
    <location>
        <begin position="909"/>
        <end position="931"/>
    </location>
</feature>
<dbReference type="SUPFAM" id="SSF48350">
    <property type="entry name" value="GTPase activation domain, GAP"/>
    <property type="match status" value="1"/>
</dbReference>
<feature type="domain" description="Rho-GAP" evidence="5">
    <location>
        <begin position="1184"/>
        <end position="1377"/>
    </location>
</feature>
<feature type="region of interest" description="Disordered" evidence="3">
    <location>
        <begin position="1464"/>
        <end position="1523"/>
    </location>
</feature>
<name>A0A0F4ZMD3_9PEZI</name>
<feature type="compositionally biased region" description="Low complexity" evidence="3">
    <location>
        <begin position="416"/>
        <end position="426"/>
    </location>
</feature>
<dbReference type="Pfam" id="PF00169">
    <property type="entry name" value="PH"/>
    <property type="match status" value="1"/>
</dbReference>
<evidence type="ECO:0000313" key="7">
    <source>
        <dbReference type="Proteomes" id="UP000033483"/>
    </source>
</evidence>
<dbReference type="GO" id="GO:0005938">
    <property type="term" value="C:cell cortex"/>
    <property type="evidence" value="ECO:0007669"/>
    <property type="project" value="UniProtKB-ARBA"/>
</dbReference>
<feature type="compositionally biased region" description="Pro residues" evidence="3">
    <location>
        <begin position="427"/>
        <end position="442"/>
    </location>
</feature>
<feature type="region of interest" description="Disordered" evidence="3">
    <location>
        <begin position="835"/>
        <end position="864"/>
    </location>
</feature>
<feature type="compositionally biased region" description="Polar residues" evidence="3">
    <location>
        <begin position="131"/>
        <end position="146"/>
    </location>
</feature>
<feature type="compositionally biased region" description="Polar residues" evidence="3">
    <location>
        <begin position="568"/>
        <end position="579"/>
    </location>
</feature>
<feature type="region of interest" description="Disordered" evidence="3">
    <location>
        <begin position="614"/>
        <end position="641"/>
    </location>
</feature>
<dbReference type="PANTHER" id="PTHR23176:SF129">
    <property type="entry name" value="RHO GTPASE ACTIVATING PROTEIN AT 16F, ISOFORM E-RELATED"/>
    <property type="match status" value="1"/>
</dbReference>
<dbReference type="InterPro" id="IPR050729">
    <property type="entry name" value="Rho-GAP"/>
</dbReference>
<dbReference type="SMART" id="SM00324">
    <property type="entry name" value="RhoGAP"/>
    <property type="match status" value="1"/>
</dbReference>
<keyword evidence="1" id="KW-0343">GTPase activation</keyword>
<dbReference type="PROSITE" id="PS50238">
    <property type="entry name" value="RHOGAP"/>
    <property type="match status" value="1"/>
</dbReference>
<comment type="caution">
    <text evidence="6">The sequence shown here is derived from an EMBL/GenBank/DDBJ whole genome shotgun (WGS) entry which is preliminary data.</text>
</comment>
<keyword evidence="2" id="KW-0175">Coiled coil</keyword>
<dbReference type="InterPro" id="IPR000198">
    <property type="entry name" value="RhoGAP_dom"/>
</dbReference>
<evidence type="ECO:0000259" key="5">
    <source>
        <dbReference type="PROSITE" id="PS50238"/>
    </source>
</evidence>
<reference evidence="6 7" key="1">
    <citation type="submission" date="2015-03" db="EMBL/GenBank/DDBJ databases">
        <authorList>
            <person name="Radwan O."/>
            <person name="Al-Naeli F.A."/>
            <person name="Rendon G.A."/>
            <person name="Fields C."/>
        </authorList>
    </citation>
    <scope>NUCLEOTIDE SEQUENCE [LARGE SCALE GENOMIC DNA]</scope>
    <source>
        <strain evidence="6">CR-DP1</strain>
    </source>
</reference>
<organism evidence="6 7">
    <name type="scientific">Thielaviopsis punctulata</name>
    <dbReference type="NCBI Taxonomy" id="72032"/>
    <lineage>
        <taxon>Eukaryota</taxon>
        <taxon>Fungi</taxon>
        <taxon>Dikarya</taxon>
        <taxon>Ascomycota</taxon>
        <taxon>Pezizomycotina</taxon>
        <taxon>Sordariomycetes</taxon>
        <taxon>Hypocreomycetidae</taxon>
        <taxon>Microascales</taxon>
        <taxon>Ceratocystidaceae</taxon>
        <taxon>Thielaviopsis</taxon>
    </lineage>
</organism>
<dbReference type="PANTHER" id="PTHR23176">
    <property type="entry name" value="RHO/RAC/CDC GTPASE-ACTIVATING PROTEIN"/>
    <property type="match status" value="1"/>
</dbReference>
<feature type="compositionally biased region" description="Low complexity" evidence="3">
    <location>
        <begin position="42"/>
        <end position="53"/>
    </location>
</feature>
<dbReference type="CDD" id="cd13277">
    <property type="entry name" value="PH_Bem3"/>
    <property type="match status" value="1"/>
</dbReference>
<feature type="domain" description="PH" evidence="4">
    <location>
        <begin position="857"/>
        <end position="982"/>
    </location>
</feature>
<feature type="compositionally biased region" description="Low complexity" evidence="3">
    <location>
        <begin position="1028"/>
        <end position="1050"/>
    </location>
</feature>
<dbReference type="InterPro" id="IPR011993">
    <property type="entry name" value="PH-like_dom_sf"/>
</dbReference>
<feature type="compositionally biased region" description="Basic and acidic residues" evidence="3">
    <location>
        <begin position="986"/>
        <end position="995"/>
    </location>
</feature>
<keyword evidence="7" id="KW-1185">Reference proteome</keyword>
<dbReference type="Pfam" id="PF00620">
    <property type="entry name" value="RhoGAP"/>
    <property type="match status" value="1"/>
</dbReference>
<dbReference type="GO" id="GO:0007165">
    <property type="term" value="P:signal transduction"/>
    <property type="evidence" value="ECO:0007669"/>
    <property type="project" value="InterPro"/>
</dbReference>
<dbReference type="OrthoDB" id="185175at2759"/>
<dbReference type="Gene3D" id="2.30.29.30">
    <property type="entry name" value="Pleckstrin-homology domain (PH domain)/Phosphotyrosine-binding domain (PTB)"/>
    <property type="match status" value="1"/>
</dbReference>